<comment type="caution">
    <text evidence="3">The sequence shown here is derived from an EMBL/GenBank/DDBJ whole genome shotgun (WGS) entry which is preliminary data.</text>
</comment>
<dbReference type="InterPro" id="IPR027417">
    <property type="entry name" value="P-loop_NTPase"/>
</dbReference>
<dbReference type="PANTHER" id="PTHR10803">
    <property type="entry name" value="ARSENICAL PUMP-DRIVING ATPASE ARSENITE-TRANSLOCATING ATPASE"/>
    <property type="match status" value="1"/>
</dbReference>
<dbReference type="InterPro" id="IPR027541">
    <property type="entry name" value="Ars_ATPase"/>
</dbReference>
<dbReference type="InterPro" id="IPR016300">
    <property type="entry name" value="ATPase_ArsA/GET3"/>
</dbReference>
<accession>A0A6A8DD07</accession>
<dbReference type="EMBL" id="WJNG01000010">
    <property type="protein sequence ID" value="MRH43558.1"/>
    <property type="molecule type" value="Genomic_DNA"/>
</dbReference>
<dbReference type="GO" id="GO:0016887">
    <property type="term" value="F:ATP hydrolysis activity"/>
    <property type="evidence" value="ECO:0007669"/>
    <property type="project" value="InterPro"/>
</dbReference>
<dbReference type="PANTHER" id="PTHR10803:SF3">
    <property type="entry name" value="ATPASE GET3"/>
    <property type="match status" value="1"/>
</dbReference>
<dbReference type="CDD" id="cd02035">
    <property type="entry name" value="ArsA"/>
    <property type="match status" value="2"/>
</dbReference>
<dbReference type="PIRSF" id="PIRSF001327">
    <property type="entry name" value="Arsenical_pump-driving_ATPase"/>
    <property type="match status" value="1"/>
</dbReference>
<name>A0A6A8DD07_9BACI</name>
<dbReference type="Pfam" id="PF02374">
    <property type="entry name" value="ArsA_ATPase"/>
    <property type="match status" value="3"/>
</dbReference>
<evidence type="ECO:0000256" key="1">
    <source>
        <dbReference type="ARBA" id="ARBA00011040"/>
    </source>
</evidence>
<keyword evidence="4" id="KW-1185">Reference proteome</keyword>
<dbReference type="InterPro" id="IPR025723">
    <property type="entry name" value="ArsA/GET3_ATPase-like"/>
</dbReference>
<evidence type="ECO:0000259" key="2">
    <source>
        <dbReference type="Pfam" id="PF02374"/>
    </source>
</evidence>
<dbReference type="GO" id="GO:0005524">
    <property type="term" value="F:ATP binding"/>
    <property type="evidence" value="ECO:0007669"/>
    <property type="project" value="InterPro"/>
</dbReference>
<protein>
    <submittedName>
        <fullName evidence="3">Arsenical pump-driving ATPase</fullName>
    </submittedName>
</protein>
<organism evidence="3 4">
    <name type="scientific">Aquibacillus halophilus</name>
    <dbReference type="NCBI Taxonomy" id="930132"/>
    <lineage>
        <taxon>Bacteria</taxon>
        <taxon>Bacillati</taxon>
        <taxon>Bacillota</taxon>
        <taxon>Bacilli</taxon>
        <taxon>Bacillales</taxon>
        <taxon>Bacillaceae</taxon>
        <taxon>Aquibacillus</taxon>
    </lineage>
</organism>
<feature type="domain" description="ArsA/GET3 Anion-transporting ATPase-like" evidence="2">
    <location>
        <begin position="474"/>
        <end position="585"/>
    </location>
</feature>
<evidence type="ECO:0000313" key="3">
    <source>
        <dbReference type="EMBL" id="MRH43558.1"/>
    </source>
</evidence>
<dbReference type="NCBIfam" id="TIGR00345">
    <property type="entry name" value="GET3_arsA_TRC40"/>
    <property type="match status" value="1"/>
</dbReference>
<comment type="similarity">
    <text evidence="1">Belongs to the arsA ATPase family.</text>
</comment>
<reference evidence="3" key="1">
    <citation type="submission" date="2019-11" db="EMBL/GenBank/DDBJ databases">
        <authorList>
            <person name="Li J."/>
        </authorList>
    </citation>
    <scope>NUCLEOTIDE SEQUENCE</scope>
    <source>
        <strain evidence="3">B6B</strain>
    </source>
</reference>
<dbReference type="SUPFAM" id="SSF52540">
    <property type="entry name" value="P-loop containing nucleoside triphosphate hydrolases"/>
    <property type="match status" value="2"/>
</dbReference>
<feature type="domain" description="ArsA/GET3 Anion-transporting ATPase-like" evidence="2">
    <location>
        <begin position="12"/>
        <end position="294"/>
    </location>
</feature>
<gene>
    <name evidence="3" type="primary">arsA</name>
    <name evidence="3" type="ORF">GH741_12795</name>
</gene>
<dbReference type="Proteomes" id="UP000799092">
    <property type="component" value="Unassembled WGS sequence"/>
</dbReference>
<dbReference type="Gene3D" id="3.40.50.300">
    <property type="entry name" value="P-loop containing nucleotide triphosphate hydrolases"/>
    <property type="match status" value="2"/>
</dbReference>
<evidence type="ECO:0000313" key="4">
    <source>
        <dbReference type="Proteomes" id="UP000799092"/>
    </source>
</evidence>
<sequence>MERLRPEAISNTRYLFFTGKGGVGKTSTACATAIALADQGKKVLIVSTDPASNLQDVFEVELQNKPTMIAEIPNLYAANLDPEEAARAYREKLVGPYRGKLPDAAIASMEEQLSGACTVEIAAFDEFTHLLANEQSTKDFDHIIFDTAPTGHTLRLLQLPTAWNQFLDNSTHGASCLGPLAGLEEKKDLYEQTMKALANGEETQLVLVARPDRSSLEEAARASSELEQIGITNQAIIVNGLFKRQSDDPIAIKLEEKQQQALDKLPALFSSMNNYFLPLVPYNLTGLSALREFFQEGIMTHPELTEAKAVDRLSSIKQIVDDLSPRKQGVFMTMGKGGVGKTTMAAAVAVGLAEKGHRVLLTTTDPAAHLSHVLSQETVSENLTISKIDPIEVVDAYRKQVLAGLDNSLSEEEIAYVKEDLESPCTEEIAVFRAFAEVVEQSKDSFVVIDTAPTGHTLLLLDAAQTYHREVERTTGEMPESVQKLIPRLRDPKQTHVALVTLPEATPVYEASRLQDDLRRAGIEPAWWIINQSFQATNTFDPVLKGRASSEQKWIEKVSSDLATKTVVVPWQIEDIIGIAELKKFG</sequence>
<dbReference type="AlphaFoldDB" id="A0A6A8DD07"/>
<feature type="domain" description="ArsA/GET3 Anion-transporting ATPase-like" evidence="2">
    <location>
        <begin position="330"/>
        <end position="473"/>
    </location>
</feature>
<dbReference type="RefSeq" id="WP_153737188.1">
    <property type="nucleotide sequence ID" value="NZ_WJNG01000010.1"/>
</dbReference>
<dbReference type="GO" id="GO:0015446">
    <property type="term" value="F:ATPase-coupled arsenite transmembrane transporter activity"/>
    <property type="evidence" value="ECO:0007669"/>
    <property type="project" value="InterPro"/>
</dbReference>
<proteinExistence type="inferred from homology"/>
<dbReference type="NCBIfam" id="TIGR04291">
    <property type="entry name" value="arsen_driv_ArsA"/>
    <property type="match status" value="1"/>
</dbReference>
<dbReference type="OrthoDB" id="9780677at2"/>